<sequence length="175" mass="20409">MPHWSKISLADSTATTNLLLLCSGSTVRHATIGEKAVRADDDEVLVTLWNMRITTSCPVKDQTIAFRGFREFGWHVFLRAISTDCRDILCEEFEPDWTEAPRMQNDKLTKLGWHMQGIRNLIWHVDHTNFFEYKFSSKTYYFHFPIFYRKMVRDGCPIFMEAAGPELPPKELKTT</sequence>
<proteinExistence type="predicted"/>
<gene>
    <name evidence="1" type="ORF">ACHAWO_013221</name>
</gene>
<protein>
    <submittedName>
        <fullName evidence="1">Uncharacterized protein</fullName>
    </submittedName>
</protein>
<keyword evidence="2" id="KW-1185">Reference proteome</keyword>
<reference evidence="1 2" key="1">
    <citation type="submission" date="2024-10" db="EMBL/GenBank/DDBJ databases">
        <title>Updated reference genomes for cyclostephanoid diatoms.</title>
        <authorList>
            <person name="Roberts W.R."/>
            <person name="Alverson A.J."/>
        </authorList>
    </citation>
    <scope>NUCLEOTIDE SEQUENCE [LARGE SCALE GENOMIC DNA]</scope>
    <source>
        <strain evidence="1 2">AJA010-31</strain>
    </source>
</reference>
<name>A0ABD3N4R0_9STRA</name>
<dbReference type="EMBL" id="JALLPJ020001295">
    <property type="protein sequence ID" value="KAL3771043.1"/>
    <property type="molecule type" value="Genomic_DNA"/>
</dbReference>
<evidence type="ECO:0000313" key="1">
    <source>
        <dbReference type="EMBL" id="KAL3771043.1"/>
    </source>
</evidence>
<accession>A0ABD3N4R0</accession>
<comment type="caution">
    <text evidence="1">The sequence shown here is derived from an EMBL/GenBank/DDBJ whole genome shotgun (WGS) entry which is preliminary data.</text>
</comment>
<organism evidence="1 2">
    <name type="scientific">Cyclotella atomus</name>
    <dbReference type="NCBI Taxonomy" id="382360"/>
    <lineage>
        <taxon>Eukaryota</taxon>
        <taxon>Sar</taxon>
        <taxon>Stramenopiles</taxon>
        <taxon>Ochrophyta</taxon>
        <taxon>Bacillariophyta</taxon>
        <taxon>Coscinodiscophyceae</taxon>
        <taxon>Thalassiosirophycidae</taxon>
        <taxon>Stephanodiscales</taxon>
        <taxon>Stephanodiscaceae</taxon>
        <taxon>Cyclotella</taxon>
    </lineage>
</organism>
<dbReference type="AlphaFoldDB" id="A0ABD3N4R0"/>
<dbReference type="Proteomes" id="UP001530400">
    <property type="component" value="Unassembled WGS sequence"/>
</dbReference>
<evidence type="ECO:0000313" key="2">
    <source>
        <dbReference type="Proteomes" id="UP001530400"/>
    </source>
</evidence>